<organism evidence="1 2">
    <name type="scientific">Microbulbifer thermotolerans</name>
    <dbReference type="NCBI Taxonomy" id="252514"/>
    <lineage>
        <taxon>Bacteria</taxon>
        <taxon>Pseudomonadati</taxon>
        <taxon>Pseudomonadota</taxon>
        <taxon>Gammaproteobacteria</taxon>
        <taxon>Cellvibrionales</taxon>
        <taxon>Microbulbiferaceae</taxon>
        <taxon>Microbulbifer</taxon>
    </lineage>
</organism>
<sequence length="106" mass="11596">MTGAELIFRAEISRGKPTLLTKDIKLSNFARFVMRICGTDLSASLFDLNKEAIEFNDSGVGNIMLFDGRPVASSVAAGEKFEILVCDEILAVGRVVEIQKMPTVEE</sequence>
<comment type="caution">
    <text evidence="1">The sequence shown here is derived from an EMBL/GenBank/DDBJ whole genome shotgun (WGS) entry which is preliminary data.</text>
</comment>
<proteinExistence type="predicted"/>
<gene>
    <name evidence="1" type="ORF">OQJ68_09370</name>
</gene>
<reference evidence="1" key="1">
    <citation type="submission" date="2022-11" db="EMBL/GenBank/DDBJ databases">
        <title>Chitin-degrading and fungicidal potential of chitinolytic bacterial strains from marine environment of the Pacific Ocean regions.</title>
        <authorList>
            <person name="Pentekhina I."/>
            <person name="Nedashkovskaya O."/>
            <person name="Seitkalieva A."/>
            <person name="Podvolotskaya A."/>
            <person name="Tekutyeva L."/>
            <person name="Balabanova L."/>
        </authorList>
    </citation>
    <scope>NUCLEOTIDE SEQUENCE</scope>
    <source>
        <strain evidence="1">KMM 6838</strain>
    </source>
</reference>
<evidence type="ECO:0000313" key="2">
    <source>
        <dbReference type="Proteomes" id="UP001209730"/>
    </source>
</evidence>
<dbReference type="RefSeq" id="WP_265966805.1">
    <property type="nucleotide sequence ID" value="NZ_JAPHQB010000012.1"/>
</dbReference>
<dbReference type="EMBL" id="JAPHQB010000012">
    <property type="protein sequence ID" value="MCX2801995.1"/>
    <property type="molecule type" value="Genomic_DNA"/>
</dbReference>
<dbReference type="Proteomes" id="UP001209730">
    <property type="component" value="Unassembled WGS sequence"/>
</dbReference>
<accession>A0AB35I0P9</accession>
<protein>
    <submittedName>
        <fullName evidence="1">Uncharacterized protein</fullName>
    </submittedName>
</protein>
<dbReference type="AlphaFoldDB" id="A0AB35I0P9"/>
<evidence type="ECO:0000313" key="1">
    <source>
        <dbReference type="EMBL" id="MCX2801995.1"/>
    </source>
</evidence>
<name>A0AB35I0P9_MICTH</name>